<dbReference type="SMART" id="SM00323">
    <property type="entry name" value="RasGAP"/>
    <property type="match status" value="1"/>
</dbReference>
<dbReference type="InterPro" id="IPR039360">
    <property type="entry name" value="Ras_GTPase"/>
</dbReference>
<feature type="region of interest" description="Disordered" evidence="3">
    <location>
        <begin position="1119"/>
        <end position="1170"/>
    </location>
</feature>
<evidence type="ECO:0000313" key="7">
    <source>
        <dbReference type="EMBL" id="CAH1787048.1"/>
    </source>
</evidence>
<protein>
    <submittedName>
        <fullName evidence="7">Uncharacterized protein</fullName>
    </submittedName>
</protein>
<dbReference type="Gene3D" id="2.30.29.30">
    <property type="entry name" value="Pleckstrin-homology domain (PH domain)/Phosphotyrosine-binding domain (PTB)"/>
    <property type="match status" value="1"/>
</dbReference>
<dbReference type="PANTHER" id="PTHR10194">
    <property type="entry name" value="RAS GTPASE-ACTIVATING PROTEINS"/>
    <property type="match status" value="1"/>
</dbReference>
<keyword evidence="2" id="KW-0597">Phosphoprotein</keyword>
<feature type="region of interest" description="Disordered" evidence="3">
    <location>
        <begin position="58"/>
        <end position="89"/>
    </location>
</feature>
<dbReference type="Pfam" id="PF25321">
    <property type="entry name" value="PH_RASGAP"/>
    <property type="match status" value="1"/>
</dbReference>
<feature type="region of interest" description="Disordered" evidence="3">
    <location>
        <begin position="688"/>
        <end position="710"/>
    </location>
</feature>
<dbReference type="InterPro" id="IPR035892">
    <property type="entry name" value="C2_domain_sf"/>
</dbReference>
<evidence type="ECO:0000313" key="8">
    <source>
        <dbReference type="Proteomes" id="UP000749559"/>
    </source>
</evidence>
<dbReference type="GO" id="GO:0005096">
    <property type="term" value="F:GTPase activator activity"/>
    <property type="evidence" value="ECO:0007669"/>
    <property type="project" value="UniProtKB-KW"/>
</dbReference>
<feature type="compositionally biased region" description="Polar residues" evidence="3">
    <location>
        <begin position="959"/>
        <end position="994"/>
    </location>
</feature>
<feature type="domain" description="PH" evidence="4">
    <location>
        <begin position="151"/>
        <end position="185"/>
    </location>
</feature>
<dbReference type="InterPro" id="IPR001849">
    <property type="entry name" value="PH_domain"/>
</dbReference>
<dbReference type="SUPFAM" id="SSF49562">
    <property type="entry name" value="C2 domain (Calcium/lipid-binding domain, CaLB)"/>
    <property type="match status" value="1"/>
</dbReference>
<dbReference type="SMART" id="SM00233">
    <property type="entry name" value="PH"/>
    <property type="match status" value="1"/>
</dbReference>
<feature type="compositionally biased region" description="Polar residues" evidence="3">
    <location>
        <begin position="909"/>
        <end position="928"/>
    </location>
</feature>
<dbReference type="PROSITE" id="PS50003">
    <property type="entry name" value="PH_DOMAIN"/>
    <property type="match status" value="1"/>
</dbReference>
<dbReference type="InterPro" id="IPR021887">
    <property type="entry name" value="DAB2P_C"/>
</dbReference>
<keyword evidence="1" id="KW-0343">GTPase activation</keyword>
<feature type="domain" description="C2" evidence="5">
    <location>
        <begin position="176"/>
        <end position="294"/>
    </location>
</feature>
<sequence length="1331" mass="149601">MDSTPSTTSSRISNFFSKGFKSNLKRTKSATKLSLERKKFNSSAESDVGKFSLKRSMSLGRLSRKTRQKTQENTIHETPVKTHESPQTNLPCECSRWTKDSLRTWQLINNKLRSSRSHESLLTSPNSMHSVDLTSPDVEIKPLHSSILGQDHCFQVSTNNGSKYFSCRTAEEREKWIECLRKTVHPDQEQSRRTDNSLKMWVLEAKNIPSKKRYFCEILLDKTLYARTSSKTKGDMLFWGESFDFNNLPAIDAITVNLYREADKKKKKDKNQLIGYININVSEITNRTFTEKWHPCSSAVVGKAGRESKAELPLMRVKARYQTVHILPMELYQDLSNYLLEEYIGLTEVLEPTVSVKSKEDIATALVHIMQKSNRAKDFLADVVMREVGRQDNENLTFRGNSIASKAMEAYMKLVGEKYLQDTLGHFITTLTESPDDCEVDPTKVGNNGTLQRHQTNLTMYCEMAWFKIINSYCYFPNELREVFSRFRIRCEELKREDTSDNLISSSIFLRFLCPAILSPSLFGLTQEYPSEKAARNLTLIAKTTQTLANFTKFGAKEEYMNFMNEFVEREWTSMKNFLKQISTSENNAKFTEFDGYIDLGKELSILHSLLLESMEKLSESAILKLGKLPKILSNLSEAQANPSVTKRKPINTQIYDNLPQLDCALNLLTKTEEDMINILQDYDEGGSRSVSLSHDDTSSQSQNASLDNSSDIIHNYGMGSLSKRSGRDFSEDYGKFPSLDESSVDFSVGSASNEVTPTSDDTDARLDVRSTAPRVEEVHKSWKDMVSAAELVNGDYVDLINFMDDIHSMDDIQEEMQNSSMEIEQNLKGSQGSISQLSGIASSGYQSFGYSQSSSPVEPIAQDGPKSPCTSTPGQLTQPLQFANPLFRLQANNSMSRSQSGGTKGVITVQSTGHSNGASSNLKTSSPKTEKNAGLKNMSSSSESLSSPRSTNSRTSSHGSVGSPCTNTVTSTRTFTLQGPTSGSTNGTFTPLSPTHRGCTTPQSPIHRSSSSSSYTTPPSPSSRTNSTSFTSQSPTPKDFFTPQSPTQKEFFPSPSPTPKDNNLPTRSSSRQADISETLFDSNGLPRFDNSLKASELSRSADFSHFRRQRSIERIRRTATDSAISQARIKLQTPPVPLRTSTPPDSPHYATYGPSRRGSAPVRMGVSSVQRKIKEKEKTNIEYEQEITTLKKQLDSTHSQIQETKKFYAEKELELNNRWQHKLNDTLAEMSKKQEEKDREMKSLIQRLVTVEENLKKEQTELRSVVSQKQRTLEIQEKRIQTLDATNQRLLTALNQLKDRYQLHSKNGLSSPLKTQLSITENGEYKSSSC</sequence>
<dbReference type="InterPro" id="IPR000008">
    <property type="entry name" value="C2_dom"/>
</dbReference>
<evidence type="ECO:0000259" key="4">
    <source>
        <dbReference type="PROSITE" id="PS50003"/>
    </source>
</evidence>
<dbReference type="CDD" id="cd04013">
    <property type="entry name" value="C2_SynGAP_like"/>
    <property type="match status" value="1"/>
</dbReference>
<feature type="compositionally biased region" description="Polar residues" evidence="3">
    <location>
        <begin position="689"/>
        <end position="710"/>
    </location>
</feature>
<dbReference type="SUPFAM" id="SSF50729">
    <property type="entry name" value="PH domain-like"/>
    <property type="match status" value="1"/>
</dbReference>
<organism evidence="7 8">
    <name type="scientific">Owenia fusiformis</name>
    <name type="common">Polychaete worm</name>
    <dbReference type="NCBI Taxonomy" id="6347"/>
    <lineage>
        <taxon>Eukaryota</taxon>
        <taxon>Metazoa</taxon>
        <taxon>Spiralia</taxon>
        <taxon>Lophotrochozoa</taxon>
        <taxon>Annelida</taxon>
        <taxon>Polychaeta</taxon>
        <taxon>Sedentaria</taxon>
        <taxon>Canalipalpata</taxon>
        <taxon>Sabellida</taxon>
        <taxon>Oweniida</taxon>
        <taxon>Oweniidae</taxon>
        <taxon>Owenia</taxon>
    </lineage>
</organism>
<feature type="region of interest" description="Disordered" evidence="3">
    <location>
        <begin position="849"/>
        <end position="879"/>
    </location>
</feature>
<dbReference type="EMBL" id="CAIIXF020000006">
    <property type="protein sequence ID" value="CAH1787048.1"/>
    <property type="molecule type" value="Genomic_DNA"/>
</dbReference>
<dbReference type="PROSITE" id="PS00509">
    <property type="entry name" value="RAS_GTPASE_ACTIV_1"/>
    <property type="match status" value="1"/>
</dbReference>
<reference evidence="7" key="1">
    <citation type="submission" date="2022-03" db="EMBL/GenBank/DDBJ databases">
        <authorList>
            <person name="Martin C."/>
        </authorList>
    </citation>
    <scope>NUCLEOTIDE SEQUENCE</scope>
</reference>
<dbReference type="Pfam" id="PF12004">
    <property type="entry name" value="DAB2P_C"/>
    <property type="match status" value="1"/>
</dbReference>
<dbReference type="OrthoDB" id="5572587at2759"/>
<dbReference type="PROSITE" id="PS50004">
    <property type="entry name" value="C2"/>
    <property type="match status" value="1"/>
</dbReference>
<dbReference type="InterPro" id="IPR023152">
    <property type="entry name" value="RasGAP_CS"/>
</dbReference>
<dbReference type="Gene3D" id="2.60.40.150">
    <property type="entry name" value="C2 domain"/>
    <property type="match status" value="1"/>
</dbReference>
<dbReference type="Pfam" id="PF00616">
    <property type="entry name" value="RasGAP"/>
    <property type="match status" value="2"/>
</dbReference>
<dbReference type="SUPFAM" id="SSF48350">
    <property type="entry name" value="GTPase activation domain, GAP"/>
    <property type="match status" value="1"/>
</dbReference>
<dbReference type="InterPro" id="IPR011993">
    <property type="entry name" value="PH-like_dom_sf"/>
</dbReference>
<comment type="caution">
    <text evidence="7">The sequence shown here is derived from an EMBL/GenBank/DDBJ whole genome shotgun (WGS) entry which is preliminary data.</text>
</comment>
<proteinExistence type="predicted"/>
<evidence type="ECO:0000259" key="6">
    <source>
        <dbReference type="PROSITE" id="PS50018"/>
    </source>
</evidence>
<dbReference type="CDD" id="cd05136">
    <property type="entry name" value="RasGAP_DAB2IP"/>
    <property type="match status" value="1"/>
</dbReference>
<gene>
    <name evidence="7" type="ORF">OFUS_LOCUS12827</name>
</gene>
<dbReference type="SMART" id="SM00239">
    <property type="entry name" value="C2"/>
    <property type="match status" value="1"/>
</dbReference>
<dbReference type="InterPro" id="IPR057606">
    <property type="entry name" value="SynGAP1-like_PH"/>
</dbReference>
<dbReference type="Pfam" id="PF00168">
    <property type="entry name" value="C2"/>
    <property type="match status" value="1"/>
</dbReference>
<evidence type="ECO:0000259" key="5">
    <source>
        <dbReference type="PROSITE" id="PS50004"/>
    </source>
</evidence>
<dbReference type="InterPro" id="IPR008936">
    <property type="entry name" value="Rho_GTPase_activation_prot"/>
</dbReference>
<feature type="compositionally biased region" description="Low complexity" evidence="3">
    <location>
        <begin position="940"/>
        <end position="958"/>
    </location>
</feature>
<evidence type="ECO:0000256" key="1">
    <source>
        <dbReference type="ARBA" id="ARBA00022468"/>
    </source>
</evidence>
<dbReference type="Gene3D" id="1.10.506.10">
    <property type="entry name" value="GTPase Activation - p120gap, domain 1"/>
    <property type="match status" value="2"/>
</dbReference>
<feature type="compositionally biased region" description="Basic and acidic residues" evidence="3">
    <location>
        <begin position="74"/>
        <end position="84"/>
    </location>
</feature>
<dbReference type="PANTHER" id="PTHR10194:SF60">
    <property type="entry name" value="RAS GTPASE-ACTIVATING PROTEIN RASKOL"/>
    <property type="match status" value="1"/>
</dbReference>
<name>A0A8S4P0X8_OWEFU</name>
<evidence type="ECO:0000256" key="3">
    <source>
        <dbReference type="SAM" id="MobiDB-lite"/>
    </source>
</evidence>
<dbReference type="PROSITE" id="PS50018">
    <property type="entry name" value="RAS_GTPASE_ACTIV_2"/>
    <property type="match status" value="1"/>
</dbReference>
<feature type="compositionally biased region" description="Polar residues" evidence="3">
    <location>
        <begin position="1060"/>
        <end position="1073"/>
    </location>
</feature>
<feature type="domain" description="Ras-GAP" evidence="6">
    <location>
        <begin position="358"/>
        <end position="550"/>
    </location>
</feature>
<keyword evidence="8" id="KW-1185">Reference proteome</keyword>
<feature type="compositionally biased region" description="Polar residues" evidence="3">
    <location>
        <begin position="869"/>
        <end position="879"/>
    </location>
</feature>
<accession>A0A8S4P0X8</accession>
<dbReference type="Proteomes" id="UP000749559">
    <property type="component" value="Unassembled WGS sequence"/>
</dbReference>
<feature type="region of interest" description="Disordered" evidence="3">
    <location>
        <begin position="895"/>
        <end position="1073"/>
    </location>
</feature>
<dbReference type="InterPro" id="IPR001936">
    <property type="entry name" value="RasGAP_dom"/>
</dbReference>
<evidence type="ECO:0000256" key="2">
    <source>
        <dbReference type="ARBA" id="ARBA00022553"/>
    </source>
</evidence>
<feature type="compositionally biased region" description="Low complexity" evidence="3">
    <location>
        <begin position="1002"/>
        <end position="1035"/>
    </location>
</feature>